<keyword evidence="2" id="KW-0812">Transmembrane</keyword>
<protein>
    <recommendedName>
        <fullName evidence="5">WW domain-containing protein</fullName>
    </recommendedName>
</protein>
<feature type="compositionally biased region" description="Polar residues" evidence="1">
    <location>
        <begin position="1"/>
        <end position="24"/>
    </location>
</feature>
<accession>A0A0H2RP20</accession>
<keyword evidence="4" id="KW-1185">Reference proteome</keyword>
<keyword evidence="2" id="KW-1133">Transmembrane helix</keyword>
<evidence type="ECO:0008006" key="5">
    <source>
        <dbReference type="Google" id="ProtNLM"/>
    </source>
</evidence>
<feature type="transmembrane region" description="Helical" evidence="2">
    <location>
        <begin position="550"/>
        <end position="582"/>
    </location>
</feature>
<reference evidence="3 4" key="1">
    <citation type="submission" date="2015-04" db="EMBL/GenBank/DDBJ databases">
        <title>Complete genome sequence of Schizopora paradoxa KUC8140, a cosmopolitan wood degrader in East Asia.</title>
        <authorList>
            <consortium name="DOE Joint Genome Institute"/>
            <person name="Min B."/>
            <person name="Park H."/>
            <person name="Jang Y."/>
            <person name="Kim J.-J."/>
            <person name="Kim K.H."/>
            <person name="Pangilinan J."/>
            <person name="Lipzen A."/>
            <person name="Riley R."/>
            <person name="Grigoriev I.V."/>
            <person name="Spatafora J.W."/>
            <person name="Choi I.-G."/>
        </authorList>
    </citation>
    <scope>NUCLEOTIDE SEQUENCE [LARGE SCALE GENOMIC DNA]</scope>
    <source>
        <strain evidence="3 4">KUC8140</strain>
    </source>
</reference>
<sequence>MASPQDQNRAVASSSSTGAMITDQQRCDSPRQSMSDAGHSASDHSTLAEKEEDDVVKEPVKDLPRRPTPIRTSKPLRRDSWMSNQLSPTGTFFDPVTHEPFRPNDNFPILFTESPSEEKSLAHRHPRIAEPIHNTHRPPKKIKPCFPTLRNRYDRGVAVPRNEESWEFDPLETFTVHDVYCDRRWSPNTHPEGQLYFSSARKDGQHLYLTEEHLYEQKHVDEMEQFIMEFERRLDTFGHKLSEEFEIFVAFDECGEEGWYYYCVDTARRCLFWIDRVDLTWMAETVGSVPTKAHLKYGLDYEYWIHVEHFPFHQTIPDSLIHDLLGVAIHQSVDSMTSLDSTVPFSKEETQQLVSLVKHLHTLKKTENSHGYIVVAAARLMTILVNERFFHFAGQHGARLTRDQSIRGKESKRTYLIRLLSPILFYAPETHLTSLEKIWVDETIKAHPWKSFITRLEEDWIQYVLYSTVLLTADVSFLAVPNVMPNNGIPQGQAAPPAVVATQISLIAAMGSIVVGLLLVREHRKKASESAQVAADFLRRRSHPNRGLEAMAILYSLPFALLMWGMGSFLVALGVICFVFAVNGLIPTILYAIVWGFVSLMIIFTILSQLEARMSLRWNQFKVFRWVRWFKRLAWWKKKSKEEEEEEEIEMDRRSISTNADSVRSMRTRMKLDFFMRRKKDSRRDTVFDLAGR</sequence>
<gene>
    <name evidence="3" type="ORF">SCHPADRAFT_997460</name>
</gene>
<dbReference type="STRING" id="27342.A0A0H2RP20"/>
<feature type="transmembrane region" description="Helical" evidence="2">
    <location>
        <begin position="588"/>
        <end position="607"/>
    </location>
</feature>
<feature type="compositionally biased region" description="Basic and acidic residues" evidence="1">
    <location>
        <begin position="56"/>
        <end position="65"/>
    </location>
</feature>
<organism evidence="3 4">
    <name type="scientific">Schizopora paradoxa</name>
    <dbReference type="NCBI Taxonomy" id="27342"/>
    <lineage>
        <taxon>Eukaryota</taxon>
        <taxon>Fungi</taxon>
        <taxon>Dikarya</taxon>
        <taxon>Basidiomycota</taxon>
        <taxon>Agaricomycotina</taxon>
        <taxon>Agaricomycetes</taxon>
        <taxon>Hymenochaetales</taxon>
        <taxon>Schizoporaceae</taxon>
        <taxon>Schizopora</taxon>
    </lineage>
</organism>
<proteinExistence type="predicted"/>
<evidence type="ECO:0000256" key="2">
    <source>
        <dbReference type="SAM" id="Phobius"/>
    </source>
</evidence>
<evidence type="ECO:0000313" key="4">
    <source>
        <dbReference type="Proteomes" id="UP000053477"/>
    </source>
</evidence>
<dbReference type="EMBL" id="KQ085961">
    <property type="protein sequence ID" value="KLO13357.1"/>
    <property type="molecule type" value="Genomic_DNA"/>
</dbReference>
<keyword evidence="2" id="KW-0472">Membrane</keyword>
<dbReference type="InParanoid" id="A0A0H2RP20"/>
<evidence type="ECO:0000256" key="1">
    <source>
        <dbReference type="SAM" id="MobiDB-lite"/>
    </source>
</evidence>
<dbReference type="Proteomes" id="UP000053477">
    <property type="component" value="Unassembled WGS sequence"/>
</dbReference>
<name>A0A0H2RP20_9AGAM</name>
<dbReference type="AlphaFoldDB" id="A0A0H2RP20"/>
<feature type="transmembrane region" description="Helical" evidence="2">
    <location>
        <begin position="500"/>
        <end position="520"/>
    </location>
</feature>
<dbReference type="OrthoDB" id="2657661at2759"/>
<feature type="region of interest" description="Disordered" evidence="1">
    <location>
        <begin position="1"/>
        <end position="75"/>
    </location>
</feature>
<evidence type="ECO:0000313" key="3">
    <source>
        <dbReference type="EMBL" id="KLO13357.1"/>
    </source>
</evidence>